<name>A0A7I8JAS1_SPIIN</name>
<evidence type="ECO:0000313" key="10">
    <source>
        <dbReference type="EMBL" id="CAA2627575.1"/>
    </source>
</evidence>
<dbReference type="Gene3D" id="2.60.40.2310">
    <property type="match status" value="1"/>
</dbReference>
<evidence type="ECO:0000256" key="6">
    <source>
        <dbReference type="SAM" id="MobiDB-lite"/>
    </source>
</evidence>
<protein>
    <submittedName>
        <fullName evidence="10">Uncharacterized protein</fullName>
    </submittedName>
</protein>
<evidence type="ECO:0000259" key="7">
    <source>
        <dbReference type="Pfam" id="PF00082"/>
    </source>
</evidence>
<dbReference type="Gene3D" id="3.50.30.30">
    <property type="match status" value="1"/>
</dbReference>
<evidence type="ECO:0000256" key="2">
    <source>
        <dbReference type="ARBA" id="ARBA00022670"/>
    </source>
</evidence>
<keyword evidence="3" id="KW-0732">Signal</keyword>
<dbReference type="PROSITE" id="PS51892">
    <property type="entry name" value="SUBTILASE"/>
    <property type="match status" value="1"/>
</dbReference>
<evidence type="ECO:0000313" key="11">
    <source>
        <dbReference type="Proteomes" id="UP001189122"/>
    </source>
</evidence>
<feature type="domain" description="Peptidase S8/S53" evidence="7">
    <location>
        <begin position="46"/>
        <end position="143"/>
    </location>
</feature>
<evidence type="ECO:0000256" key="4">
    <source>
        <dbReference type="ARBA" id="ARBA00022825"/>
    </source>
</evidence>
<evidence type="ECO:0000256" key="5">
    <source>
        <dbReference type="PROSITE-ProRule" id="PRU01240"/>
    </source>
</evidence>
<feature type="domain" description="Subtilisin-like protease fibronectin type-III" evidence="9">
    <location>
        <begin position="435"/>
        <end position="520"/>
    </location>
</feature>
<dbReference type="FunFam" id="3.50.30.30:FF:000005">
    <property type="entry name" value="subtilisin-like protease SBT1.5"/>
    <property type="match status" value="1"/>
</dbReference>
<feature type="region of interest" description="Disordered" evidence="6">
    <location>
        <begin position="135"/>
        <end position="175"/>
    </location>
</feature>
<evidence type="ECO:0000256" key="1">
    <source>
        <dbReference type="ARBA" id="ARBA00011073"/>
    </source>
</evidence>
<gene>
    <name evidence="10" type="ORF">SI7747_10013228</name>
</gene>
<feature type="region of interest" description="Disordered" evidence="6">
    <location>
        <begin position="329"/>
        <end position="370"/>
    </location>
</feature>
<dbReference type="InterPro" id="IPR000209">
    <property type="entry name" value="Peptidase_S8/S53_dom"/>
</dbReference>
<dbReference type="EMBL" id="LR743597">
    <property type="protein sequence ID" value="CAA2627575.1"/>
    <property type="molecule type" value="Genomic_DNA"/>
</dbReference>
<comment type="similarity">
    <text evidence="1 5">Belongs to the peptidase S8 family.</text>
</comment>
<evidence type="ECO:0000259" key="8">
    <source>
        <dbReference type="Pfam" id="PF02225"/>
    </source>
</evidence>
<keyword evidence="2" id="KW-0645">Protease</keyword>
<keyword evidence="4" id="KW-0378">Hydrolase</keyword>
<dbReference type="SUPFAM" id="SSF52743">
    <property type="entry name" value="Subtilisin-like"/>
    <property type="match status" value="1"/>
</dbReference>
<dbReference type="Proteomes" id="UP001189122">
    <property type="component" value="Unassembled WGS sequence"/>
</dbReference>
<organism evidence="10">
    <name type="scientific">Spirodela intermedia</name>
    <name type="common">Intermediate duckweed</name>
    <dbReference type="NCBI Taxonomy" id="51605"/>
    <lineage>
        <taxon>Eukaryota</taxon>
        <taxon>Viridiplantae</taxon>
        <taxon>Streptophyta</taxon>
        <taxon>Embryophyta</taxon>
        <taxon>Tracheophyta</taxon>
        <taxon>Spermatophyta</taxon>
        <taxon>Magnoliopsida</taxon>
        <taxon>Liliopsida</taxon>
        <taxon>Araceae</taxon>
        <taxon>Lemnoideae</taxon>
        <taxon>Spirodela</taxon>
    </lineage>
</organism>
<keyword evidence="11" id="KW-1185">Reference proteome</keyword>
<sequence>MGPVPERWKGACETAEDFKRSSCNRKIIGARIFYRGYEASTGALDAKEKSVRDQDGHGTHTAATAAGSAVPGANFMGYAEGTARGMAPGARLAVYKVCWAGGCFSSDILSAVDRAVADGVDVVSISLGGGCRRTTGTASRWRHSAPWRRGSSSPARRGTPGRIRAASPTWPPRRRGEHLRRLPLQGPPLPVGAEAVPLIYLGGNASSAADPKALCLDGALDPHLVAGKIVLCERGITARVQKGQVVKQAGGVGMILANTAANGESWWRTATFLPAVAVGEAEGAAIKRYAKADHRASATLTFSGTRLGIRPSPVVAAFSSRGPNFLTLDRRPAQGAPPGLEPGGDQVRPDDHRLRPGQYPAAPEGRRNGRESNYYAHGAGHIDPSKALDPGLVYDISRQDYIDFLCTQKLTPPQMRVFTKSAGQACRAPPGSAGDLNYPAISALLSSAPRQTIHRTVTNVGAPVSTYRVTVSPFSGATLVVEPSMLHFTQKGQKLQYKVTFFGALTWEDGTHSVRTAVVITYLSPA</sequence>
<dbReference type="PANTHER" id="PTHR10795">
    <property type="entry name" value="PROPROTEIN CONVERTASE SUBTILISIN/KEXIN"/>
    <property type="match status" value="1"/>
</dbReference>
<feature type="domain" description="PA" evidence="8">
    <location>
        <begin position="197"/>
        <end position="286"/>
    </location>
</feature>
<dbReference type="CDD" id="cd02120">
    <property type="entry name" value="PA_subtilisin_like"/>
    <property type="match status" value="1"/>
</dbReference>
<dbReference type="Gene3D" id="3.40.50.200">
    <property type="entry name" value="Peptidase S8/S53 domain"/>
    <property type="match status" value="1"/>
</dbReference>
<keyword evidence="4" id="KW-0720">Serine protease</keyword>
<dbReference type="Pfam" id="PF00082">
    <property type="entry name" value="Peptidase_S8"/>
    <property type="match status" value="1"/>
</dbReference>
<dbReference type="Pfam" id="PF02225">
    <property type="entry name" value="PA"/>
    <property type="match status" value="1"/>
</dbReference>
<dbReference type="Pfam" id="PF17766">
    <property type="entry name" value="fn3_6"/>
    <property type="match status" value="1"/>
</dbReference>
<reference evidence="10 11" key="1">
    <citation type="submission" date="2019-12" db="EMBL/GenBank/DDBJ databases">
        <authorList>
            <person name="Scholz U."/>
            <person name="Mascher M."/>
            <person name="Fiebig A."/>
        </authorList>
    </citation>
    <scope>NUCLEOTIDE SEQUENCE</scope>
</reference>
<dbReference type="InterPro" id="IPR036852">
    <property type="entry name" value="Peptidase_S8/S53_dom_sf"/>
</dbReference>
<evidence type="ECO:0000259" key="9">
    <source>
        <dbReference type="Pfam" id="PF17766"/>
    </source>
</evidence>
<evidence type="ECO:0000256" key="3">
    <source>
        <dbReference type="ARBA" id="ARBA00022729"/>
    </source>
</evidence>
<dbReference type="InterPro" id="IPR041469">
    <property type="entry name" value="Subtilisin-like_FN3"/>
</dbReference>
<dbReference type="AlphaFoldDB" id="A0A7I8JAS1"/>
<dbReference type="InterPro" id="IPR045051">
    <property type="entry name" value="SBT"/>
</dbReference>
<dbReference type="GO" id="GO:0006508">
    <property type="term" value="P:proteolysis"/>
    <property type="evidence" value="ECO:0007669"/>
    <property type="project" value="UniProtKB-KW"/>
</dbReference>
<dbReference type="InterPro" id="IPR003137">
    <property type="entry name" value="PA_domain"/>
</dbReference>
<accession>A0A7I8JAS1</accession>
<dbReference type="EMBL" id="CACRZD030000010">
    <property type="protein sequence ID" value="CAA6666835.1"/>
    <property type="molecule type" value="Genomic_DNA"/>
</dbReference>
<comment type="caution">
    <text evidence="5">Lacks conserved residue(s) required for the propagation of feature annotation.</text>
</comment>
<proteinExistence type="inferred from homology"/>
<dbReference type="GO" id="GO:0004252">
    <property type="term" value="F:serine-type endopeptidase activity"/>
    <property type="evidence" value="ECO:0007669"/>
    <property type="project" value="InterPro"/>
</dbReference>